<sequence length="203" mass="23516">MESTRRISSQVEGQSGEGSRGKMSRREQNVVNWDKDSHRPMFYTSTVILFYGFTVLWLYSSAVPRFYSFRFHSSTVLQFYSSTVLQFYSSTVLQFYGSTGLHVCKSPGLVRRGAKADPMMRLARLYKNRHKMCVHPTNLVFLASPRLRRRSENATWADRRRSPTRKPANRECSRQAPELLGPRTDGPVARRLARIDDRVFARL</sequence>
<gene>
    <name evidence="3" type="ORF">PXEA_LOCUS34790</name>
</gene>
<proteinExistence type="predicted"/>
<accession>A0A448XNZ4</accession>
<evidence type="ECO:0000256" key="2">
    <source>
        <dbReference type="SAM" id="Phobius"/>
    </source>
</evidence>
<keyword evidence="2" id="KW-0472">Membrane</keyword>
<keyword evidence="2" id="KW-1133">Transmembrane helix</keyword>
<keyword evidence="4" id="KW-1185">Reference proteome</keyword>
<name>A0A448XNZ4_9PLAT</name>
<keyword evidence="2" id="KW-0812">Transmembrane</keyword>
<evidence type="ECO:0000313" key="4">
    <source>
        <dbReference type="Proteomes" id="UP000784294"/>
    </source>
</evidence>
<feature type="region of interest" description="Disordered" evidence="1">
    <location>
        <begin position="1"/>
        <end position="27"/>
    </location>
</feature>
<dbReference type="OrthoDB" id="371494at2759"/>
<organism evidence="3 4">
    <name type="scientific">Protopolystoma xenopodis</name>
    <dbReference type="NCBI Taxonomy" id="117903"/>
    <lineage>
        <taxon>Eukaryota</taxon>
        <taxon>Metazoa</taxon>
        <taxon>Spiralia</taxon>
        <taxon>Lophotrochozoa</taxon>
        <taxon>Platyhelminthes</taxon>
        <taxon>Monogenea</taxon>
        <taxon>Polyopisthocotylea</taxon>
        <taxon>Polystomatidea</taxon>
        <taxon>Polystomatidae</taxon>
        <taxon>Protopolystoma</taxon>
    </lineage>
</organism>
<dbReference type="Proteomes" id="UP000784294">
    <property type="component" value="Unassembled WGS sequence"/>
</dbReference>
<reference evidence="3" key="1">
    <citation type="submission" date="2018-11" db="EMBL/GenBank/DDBJ databases">
        <authorList>
            <consortium name="Pathogen Informatics"/>
        </authorList>
    </citation>
    <scope>NUCLEOTIDE SEQUENCE</scope>
</reference>
<dbReference type="EMBL" id="CAAALY010268931">
    <property type="protein sequence ID" value="VEL41350.1"/>
    <property type="molecule type" value="Genomic_DNA"/>
</dbReference>
<evidence type="ECO:0000313" key="3">
    <source>
        <dbReference type="EMBL" id="VEL41350.1"/>
    </source>
</evidence>
<feature type="region of interest" description="Disordered" evidence="1">
    <location>
        <begin position="152"/>
        <end position="185"/>
    </location>
</feature>
<dbReference type="AlphaFoldDB" id="A0A448XNZ4"/>
<comment type="caution">
    <text evidence="3">The sequence shown here is derived from an EMBL/GenBank/DDBJ whole genome shotgun (WGS) entry which is preliminary data.</text>
</comment>
<evidence type="ECO:0000256" key="1">
    <source>
        <dbReference type="SAM" id="MobiDB-lite"/>
    </source>
</evidence>
<protein>
    <submittedName>
        <fullName evidence="3">Uncharacterized protein</fullName>
    </submittedName>
</protein>
<feature type="transmembrane region" description="Helical" evidence="2">
    <location>
        <begin position="41"/>
        <end position="60"/>
    </location>
</feature>